<feature type="domain" description="DUF3502" evidence="2">
    <location>
        <begin position="451"/>
        <end position="520"/>
    </location>
</feature>
<protein>
    <submittedName>
        <fullName evidence="3">Sugar ABC transporter substrate-binding protein</fullName>
    </submittedName>
</protein>
<name>A0A1B2DCN6_9BACL</name>
<dbReference type="Gene3D" id="3.40.190.10">
    <property type="entry name" value="Periplasmic binding protein-like II"/>
    <property type="match status" value="2"/>
</dbReference>
<evidence type="ECO:0000259" key="2">
    <source>
        <dbReference type="Pfam" id="PF12010"/>
    </source>
</evidence>
<accession>A0A1B2DCN6</accession>
<dbReference type="PANTHER" id="PTHR43649:SF17">
    <property type="entry name" value="ABC TRANSPORTER SOLUTE BINDING PROTEIN-SUGAR TRANSPORT"/>
    <property type="match status" value="1"/>
</dbReference>
<dbReference type="InterPro" id="IPR050490">
    <property type="entry name" value="Bact_solute-bd_prot1"/>
</dbReference>
<dbReference type="PANTHER" id="PTHR43649">
    <property type="entry name" value="ARABINOSE-BINDING PROTEIN-RELATED"/>
    <property type="match status" value="1"/>
</dbReference>
<organism evidence="3">
    <name type="scientific">Paenibacillus sp. BIHB 4019</name>
    <dbReference type="NCBI Taxonomy" id="1870819"/>
    <lineage>
        <taxon>Bacteria</taxon>
        <taxon>Bacillati</taxon>
        <taxon>Bacillota</taxon>
        <taxon>Bacilli</taxon>
        <taxon>Bacillales</taxon>
        <taxon>Paenibacillaceae</taxon>
        <taxon>Paenibacillus</taxon>
    </lineage>
</organism>
<feature type="chain" id="PRO_5038915605" evidence="1">
    <location>
        <begin position="25"/>
        <end position="523"/>
    </location>
</feature>
<dbReference type="SUPFAM" id="SSF53850">
    <property type="entry name" value="Periplasmic binding protein-like II"/>
    <property type="match status" value="1"/>
</dbReference>
<gene>
    <name evidence="3" type="ORF">BBD42_02580</name>
</gene>
<dbReference type="PROSITE" id="PS51257">
    <property type="entry name" value="PROKAR_LIPOPROTEIN"/>
    <property type="match status" value="1"/>
</dbReference>
<reference evidence="3" key="1">
    <citation type="submission" date="2016-08" db="EMBL/GenBank/DDBJ databases">
        <title>Complete Genome Seqeunce of Paenibacillus sp. BIHB 4019 from tea rhizoplane.</title>
        <authorList>
            <person name="Thakur R."/>
            <person name="Swarnkar M.K."/>
            <person name="Gulati A."/>
        </authorList>
    </citation>
    <scope>NUCLEOTIDE SEQUENCE [LARGE SCALE GENOMIC DNA]</scope>
    <source>
        <strain evidence="3">BIHB4019</strain>
    </source>
</reference>
<dbReference type="InterPro" id="IPR022627">
    <property type="entry name" value="DUF3502"/>
</dbReference>
<dbReference type="AlphaFoldDB" id="A0A1B2DCN6"/>
<dbReference type="Pfam" id="PF12010">
    <property type="entry name" value="DUF3502"/>
    <property type="match status" value="1"/>
</dbReference>
<sequence>MQKKKTIVIPAVALTLAMVLGACGNGGNTGTEASTAPATGTNAATQPAETKDGLDISKEVKLKMVFVGPKPVDYDSVFAEINKKLKEKINATVDAEFLDWSDWAQKYPLKLAANEDFDLIYSANWAGYNDQALKGGFLELTDDMLSKYMPQTWKAMDKVGWDQAKVNGKLYMVPQNRGESVEKLILYREDLRKKYNLPAIDSPEAYANYLKAVAQNEKGITPFTPETGDWKLHNLDRILLKQKNDWNMLDFDLPIGFKLTDEAGKVFNVYETQEFKDLLYYYKDLADNNAWSKNVLNNKNDHQQDFKEGKTASITHNLGTLGSLIATMRMDKSPYELALADITPNTKKSNAVSTQNGVSIHATSKNPERSLMFVDLMQNDRELHDLVQYGIPGVHFTAVGDDKYDSTDKSVNFTGFSSWGFNSPLNRDNASFPEEATALTNDWEGKVYHYPLETFVFDNSKVKTEVANVGNVMLRFAIPLEYGAIKDVDKGLEDLNKQVKAAGIDKILAEVQSQIDAFLAAKK</sequence>
<dbReference type="RefSeq" id="WP_099516871.1">
    <property type="nucleotide sequence ID" value="NZ_CP016808.1"/>
</dbReference>
<evidence type="ECO:0000256" key="1">
    <source>
        <dbReference type="SAM" id="SignalP"/>
    </source>
</evidence>
<keyword evidence="1" id="KW-0732">Signal</keyword>
<evidence type="ECO:0000313" key="3">
    <source>
        <dbReference type="EMBL" id="ANY65473.1"/>
    </source>
</evidence>
<dbReference type="EMBL" id="CP016808">
    <property type="protein sequence ID" value="ANY65473.1"/>
    <property type="molecule type" value="Genomic_DNA"/>
</dbReference>
<proteinExistence type="predicted"/>
<feature type="signal peptide" evidence="1">
    <location>
        <begin position="1"/>
        <end position="24"/>
    </location>
</feature>